<accession>A0A426XY00</accession>
<protein>
    <submittedName>
        <fullName evidence="1">Uncharacterized protein</fullName>
    </submittedName>
</protein>
<dbReference type="Proteomes" id="UP000287651">
    <property type="component" value="Unassembled WGS sequence"/>
</dbReference>
<sequence>MRSCKRDHRGSHGRWGNVGGRELIAFSVSRSFRATQYAPVVPGNMTRVQLGPPRITHVARAGRACVVWKQSARLFGRAEGSDEGAAFVRRVSSGPGLTVLDTCSRDLIRAP</sequence>
<reference evidence="1 2" key="1">
    <citation type="journal article" date="2014" name="Agronomy (Basel)">
        <title>A Draft Genome Sequence for Ensete ventricosum, the Drought-Tolerant Tree Against Hunger.</title>
        <authorList>
            <person name="Harrison J."/>
            <person name="Moore K.A."/>
            <person name="Paszkiewicz K."/>
            <person name="Jones T."/>
            <person name="Grant M."/>
            <person name="Ambacheew D."/>
            <person name="Muzemil S."/>
            <person name="Studholme D.J."/>
        </authorList>
    </citation>
    <scope>NUCLEOTIDE SEQUENCE [LARGE SCALE GENOMIC DNA]</scope>
</reference>
<evidence type="ECO:0000313" key="2">
    <source>
        <dbReference type="Proteomes" id="UP000287651"/>
    </source>
</evidence>
<gene>
    <name evidence="1" type="ORF">B296_00055769</name>
</gene>
<evidence type="ECO:0000313" key="1">
    <source>
        <dbReference type="EMBL" id="RRT44393.1"/>
    </source>
</evidence>
<dbReference type="AlphaFoldDB" id="A0A426XY00"/>
<proteinExistence type="predicted"/>
<dbReference type="EMBL" id="AMZH03016491">
    <property type="protein sequence ID" value="RRT44393.1"/>
    <property type="molecule type" value="Genomic_DNA"/>
</dbReference>
<name>A0A426XY00_ENSVE</name>
<comment type="caution">
    <text evidence="1">The sequence shown here is derived from an EMBL/GenBank/DDBJ whole genome shotgun (WGS) entry which is preliminary data.</text>
</comment>
<organism evidence="1 2">
    <name type="scientific">Ensete ventricosum</name>
    <name type="common">Abyssinian banana</name>
    <name type="synonym">Musa ensete</name>
    <dbReference type="NCBI Taxonomy" id="4639"/>
    <lineage>
        <taxon>Eukaryota</taxon>
        <taxon>Viridiplantae</taxon>
        <taxon>Streptophyta</taxon>
        <taxon>Embryophyta</taxon>
        <taxon>Tracheophyta</taxon>
        <taxon>Spermatophyta</taxon>
        <taxon>Magnoliopsida</taxon>
        <taxon>Liliopsida</taxon>
        <taxon>Zingiberales</taxon>
        <taxon>Musaceae</taxon>
        <taxon>Ensete</taxon>
    </lineage>
</organism>